<dbReference type="CDD" id="cd02248">
    <property type="entry name" value="Peptidase_C1A"/>
    <property type="match status" value="1"/>
</dbReference>
<keyword evidence="4" id="KW-0378">Hydrolase</keyword>
<keyword evidence="8" id="KW-0325">Glycoprotein</keyword>
<dbReference type="FunFam" id="3.90.70.10:FF:000057">
    <property type="entry name" value="Cysteine protease RD19A"/>
    <property type="match status" value="1"/>
</dbReference>
<evidence type="ECO:0000256" key="3">
    <source>
        <dbReference type="ARBA" id="ARBA00022729"/>
    </source>
</evidence>
<keyword evidence="6" id="KW-0865">Zymogen</keyword>
<dbReference type="EMBL" id="KY031104">
    <property type="protein sequence ID" value="ATU82855.1"/>
    <property type="molecule type" value="mRNA"/>
</dbReference>
<keyword evidence="2 13" id="KW-0645">Protease</keyword>
<dbReference type="SMART" id="SM00043">
    <property type="entry name" value="CY"/>
    <property type="match status" value="4"/>
</dbReference>
<dbReference type="InterPro" id="IPR013128">
    <property type="entry name" value="Peptidase_C1A"/>
</dbReference>
<feature type="domain" description="Peptidase C1A papain C-terminal" evidence="11">
    <location>
        <begin position="580"/>
        <end position="797"/>
    </location>
</feature>
<dbReference type="Pfam" id="PF00112">
    <property type="entry name" value="Peptidase_C1"/>
    <property type="match status" value="1"/>
</dbReference>
<feature type="chain" id="PRO_5014778329" evidence="9">
    <location>
        <begin position="25"/>
        <end position="798"/>
    </location>
</feature>
<dbReference type="InterPro" id="IPR046350">
    <property type="entry name" value="Cystatin_sf"/>
</dbReference>
<evidence type="ECO:0000256" key="7">
    <source>
        <dbReference type="ARBA" id="ARBA00023157"/>
    </source>
</evidence>
<accession>A0A2K8JUW9</accession>
<dbReference type="PROSITE" id="PS00639">
    <property type="entry name" value="THIOL_PROTEASE_HIS"/>
    <property type="match status" value="1"/>
</dbReference>
<dbReference type="InterPro" id="IPR025661">
    <property type="entry name" value="Pept_asp_AS"/>
</dbReference>
<dbReference type="PRINTS" id="PR00705">
    <property type="entry name" value="PAPAIN"/>
</dbReference>
<comment type="similarity">
    <text evidence="1">Belongs to the peptidase C1 family.</text>
</comment>
<evidence type="ECO:0000256" key="5">
    <source>
        <dbReference type="ARBA" id="ARBA00022807"/>
    </source>
</evidence>
<evidence type="ECO:0000256" key="2">
    <source>
        <dbReference type="ARBA" id="ARBA00022670"/>
    </source>
</evidence>
<dbReference type="Pfam" id="PF08246">
    <property type="entry name" value="Inhibitor_I29"/>
    <property type="match status" value="1"/>
</dbReference>
<organism evidence="13">
    <name type="scientific">Pristhesancus plagipennis</name>
    <name type="common">Common assassin bug</name>
    <dbReference type="NCBI Taxonomy" id="1955184"/>
    <lineage>
        <taxon>Eukaryota</taxon>
        <taxon>Metazoa</taxon>
        <taxon>Ecdysozoa</taxon>
        <taxon>Arthropoda</taxon>
        <taxon>Hexapoda</taxon>
        <taxon>Insecta</taxon>
        <taxon>Pterygota</taxon>
        <taxon>Neoptera</taxon>
        <taxon>Paraneoptera</taxon>
        <taxon>Hemiptera</taxon>
        <taxon>Heteroptera</taxon>
        <taxon>Panheteroptera</taxon>
        <taxon>Cimicomorpha</taxon>
        <taxon>Reduviidae</taxon>
        <taxon>Harpactorinae</taxon>
        <taxon>Harpactorini</taxon>
        <taxon>Pristhesancus</taxon>
    </lineage>
</organism>
<sequence length="798" mass="89874">MGSLKIFTFQFLFVLFTLNSYVKAEICAGCPVDQDLNDPELKQQLKLVLSSKNEDAQIMKLLSAKTQVVDGIKYDVSFQVQNSRTKEVKTCHTVYVSRPWLSKQLFIDEFSCEPVEYPKNSRQLLGTMKDVGADEKDLVSQLADMAVKAIDDIDVDNHKKVVTEIVDAKKQLVNGIMYHLTLKVGTTSCNEDDLNTIPANCHLDKTIPQEICKIKIHRSFADSSPLNARFVNSECDKIQDILGFSVESDIVKEAANFAAERISDMSNSIYKQVLLRIIEVTSQATAGVKIDLTLELGNTECMKNRRDQTNCATVPDNAEKMVCTVSVLSEPWKKINGKSYMKIATFKCGPFFRVKRSIVGGQSGLEINDKKVMDLKDYIEDELTSRSNSQHTKTIVKVLNATTQVVSGTMTRISVEVADTNCLKDENKEKSQCSATEQGHQICDLAIWEQPWLQRKEITQSECHSINNNHGSNGRQKRMANILEIEKDLKTVQDFFAFMAREGKVYKNDAEMVRRFKIFRANMMKAAFYQKHEQGTAIYGATMFADLTAEEFKKYLGFKVDPNHKSKVERKMAVVPNITLPTEFDWRDYNAVTSVKNQGMCGSCWAFSVTGNIEGLWAIKNKQLLSLSEQELVDCDKYDKGCMGGNFDTAYHAIEDIGGLETETDYPYKGWGEKCHFNRSEARVSITGAYNVSHNEEDMAKILVQNGPISVAVNANAMQFYMGGVSHPLRFLCSPSNLDHGVLLVGFGVHRTRFTHKNLPYWLIKNSWGTHWGNQGYYMLYRGDGSCGVNLNPTTAEL</sequence>
<dbReference type="GO" id="GO:0005737">
    <property type="term" value="C:cytoplasm"/>
    <property type="evidence" value="ECO:0007669"/>
    <property type="project" value="UniProtKB-ARBA"/>
</dbReference>
<evidence type="ECO:0000313" key="13">
    <source>
        <dbReference type="EMBL" id="ATU82855.1"/>
    </source>
</evidence>
<protein>
    <submittedName>
        <fullName evidence="13">Secreted C13 protease-like protein</fullName>
    </submittedName>
</protein>
<dbReference type="SMART" id="SM00645">
    <property type="entry name" value="Pept_C1"/>
    <property type="match status" value="1"/>
</dbReference>
<dbReference type="InterPro" id="IPR039417">
    <property type="entry name" value="Peptidase_C1A_papain-like"/>
</dbReference>
<dbReference type="InterPro" id="IPR000668">
    <property type="entry name" value="Peptidase_C1A_C"/>
</dbReference>
<keyword evidence="7" id="KW-1015">Disulfide bond</keyword>
<feature type="domain" description="Cystatin" evidence="10">
    <location>
        <begin position="123"/>
        <end position="236"/>
    </location>
</feature>
<evidence type="ECO:0000256" key="6">
    <source>
        <dbReference type="ARBA" id="ARBA00023145"/>
    </source>
</evidence>
<proteinExistence type="evidence at transcript level"/>
<dbReference type="SUPFAM" id="SSF54001">
    <property type="entry name" value="Cysteine proteinases"/>
    <property type="match status" value="1"/>
</dbReference>
<name>A0A2K8JUW9_PRIPG</name>
<dbReference type="InterPro" id="IPR038765">
    <property type="entry name" value="Papain-like_cys_pep_sf"/>
</dbReference>
<dbReference type="GO" id="GO:0006508">
    <property type="term" value="P:proteolysis"/>
    <property type="evidence" value="ECO:0007669"/>
    <property type="project" value="UniProtKB-KW"/>
</dbReference>
<evidence type="ECO:0000256" key="9">
    <source>
        <dbReference type="SAM" id="SignalP"/>
    </source>
</evidence>
<dbReference type="PROSITE" id="PS00640">
    <property type="entry name" value="THIOL_PROTEASE_ASN"/>
    <property type="match status" value="1"/>
</dbReference>
<dbReference type="InterPro" id="IPR000010">
    <property type="entry name" value="Cystatin_dom"/>
</dbReference>
<dbReference type="PROSITE" id="PS00139">
    <property type="entry name" value="THIOL_PROTEASE_CYS"/>
    <property type="match status" value="1"/>
</dbReference>
<feature type="domain" description="Cystatin" evidence="10">
    <location>
        <begin position="240"/>
        <end position="346"/>
    </location>
</feature>
<feature type="domain" description="Cystatin" evidence="10">
    <location>
        <begin position="26"/>
        <end position="113"/>
    </location>
</feature>
<dbReference type="Pfam" id="PF00031">
    <property type="entry name" value="Cystatin"/>
    <property type="match status" value="4"/>
</dbReference>
<feature type="domain" description="Cystatin" evidence="10">
    <location>
        <begin position="357"/>
        <end position="464"/>
    </location>
</feature>
<evidence type="ECO:0000256" key="8">
    <source>
        <dbReference type="ARBA" id="ARBA00023180"/>
    </source>
</evidence>
<reference evidence="13" key="1">
    <citation type="submission" date="2016-10" db="EMBL/GenBank/DDBJ databases">
        <title>The assassin bug Pristhesancus plagipennis produces two different types of venom.</title>
        <authorList>
            <person name="Walker A.A."/>
            <person name="Herzig V."/>
            <person name="Jin J."/>
            <person name="Fry B.G."/>
            <person name="King G.F."/>
        </authorList>
    </citation>
    <scope>NUCLEOTIDE SEQUENCE</scope>
    <source>
        <tissue evidence="13">Venom/labial glands</tissue>
    </source>
</reference>
<evidence type="ECO:0000259" key="11">
    <source>
        <dbReference type="SMART" id="SM00645"/>
    </source>
</evidence>
<dbReference type="InterPro" id="IPR025660">
    <property type="entry name" value="Pept_his_AS"/>
</dbReference>
<evidence type="ECO:0000256" key="1">
    <source>
        <dbReference type="ARBA" id="ARBA00008455"/>
    </source>
</evidence>
<dbReference type="Gene3D" id="3.90.70.10">
    <property type="entry name" value="Cysteine proteinases"/>
    <property type="match status" value="1"/>
</dbReference>
<dbReference type="GO" id="GO:0004869">
    <property type="term" value="F:cysteine-type endopeptidase inhibitor activity"/>
    <property type="evidence" value="ECO:0007669"/>
    <property type="project" value="InterPro"/>
</dbReference>
<feature type="domain" description="Cathepsin propeptide inhibitor" evidence="12">
    <location>
        <begin position="495"/>
        <end position="552"/>
    </location>
</feature>
<evidence type="ECO:0000259" key="10">
    <source>
        <dbReference type="SMART" id="SM00043"/>
    </source>
</evidence>
<dbReference type="SMART" id="SM00848">
    <property type="entry name" value="Inhibitor_I29"/>
    <property type="match status" value="1"/>
</dbReference>
<dbReference type="InterPro" id="IPR000169">
    <property type="entry name" value="Pept_cys_AS"/>
</dbReference>
<dbReference type="CDD" id="cd00042">
    <property type="entry name" value="CY"/>
    <property type="match status" value="4"/>
</dbReference>
<dbReference type="GO" id="GO:0008234">
    <property type="term" value="F:cysteine-type peptidase activity"/>
    <property type="evidence" value="ECO:0007669"/>
    <property type="project" value="UniProtKB-KW"/>
</dbReference>
<dbReference type="Gene3D" id="3.10.450.10">
    <property type="match status" value="4"/>
</dbReference>
<evidence type="ECO:0000256" key="4">
    <source>
        <dbReference type="ARBA" id="ARBA00022801"/>
    </source>
</evidence>
<keyword evidence="3 9" id="KW-0732">Signal</keyword>
<dbReference type="PANTHER" id="PTHR12411">
    <property type="entry name" value="CYSTEINE PROTEASE FAMILY C1-RELATED"/>
    <property type="match status" value="1"/>
</dbReference>
<dbReference type="SUPFAM" id="SSF54403">
    <property type="entry name" value="Cystatin/monellin"/>
    <property type="match status" value="4"/>
</dbReference>
<feature type="signal peptide" evidence="9">
    <location>
        <begin position="1"/>
        <end position="24"/>
    </location>
</feature>
<dbReference type="InterPro" id="IPR013201">
    <property type="entry name" value="Prot_inhib_I29"/>
</dbReference>
<keyword evidence="5" id="KW-0788">Thiol protease</keyword>
<evidence type="ECO:0000259" key="12">
    <source>
        <dbReference type="SMART" id="SM00848"/>
    </source>
</evidence>
<dbReference type="AlphaFoldDB" id="A0A2K8JUW9"/>